<feature type="domain" description="ATP-grasp" evidence="1">
    <location>
        <begin position="108"/>
        <end position="234"/>
    </location>
</feature>
<evidence type="ECO:0000313" key="2">
    <source>
        <dbReference type="EMBL" id="UOQ66303.1"/>
    </source>
</evidence>
<accession>A0ABY4G677</accession>
<organism evidence="2 3">
    <name type="scientific">Hymenobacter volaticus</name>
    <dbReference type="NCBI Taxonomy" id="2932254"/>
    <lineage>
        <taxon>Bacteria</taxon>
        <taxon>Pseudomonadati</taxon>
        <taxon>Bacteroidota</taxon>
        <taxon>Cytophagia</taxon>
        <taxon>Cytophagales</taxon>
        <taxon>Hymenobacteraceae</taxon>
        <taxon>Hymenobacter</taxon>
    </lineage>
</organism>
<dbReference type="Pfam" id="PF14243">
    <property type="entry name" value="R2K_3"/>
    <property type="match status" value="1"/>
</dbReference>
<dbReference type="InterPro" id="IPR025643">
    <property type="entry name" value="R2K_3"/>
</dbReference>
<name>A0ABY4G677_9BACT</name>
<dbReference type="RefSeq" id="WP_245120295.1">
    <property type="nucleotide sequence ID" value="NZ_CP095061.1"/>
</dbReference>
<keyword evidence="3" id="KW-1185">Reference proteome</keyword>
<protein>
    <submittedName>
        <fullName evidence="2">ATP-grasp domain-containing protein</fullName>
    </submittedName>
</protein>
<reference evidence="2" key="1">
    <citation type="submission" date="2022-04" db="EMBL/GenBank/DDBJ databases">
        <title>Hymenobacter sp. isolated from the air.</title>
        <authorList>
            <person name="Won M."/>
            <person name="Lee C.-M."/>
            <person name="Woen H.-Y."/>
            <person name="Kwon S.-W."/>
        </authorList>
    </citation>
    <scope>NUCLEOTIDE SEQUENCE</scope>
    <source>
        <strain evidence="2">5420S-77</strain>
    </source>
</reference>
<dbReference type="Proteomes" id="UP000830401">
    <property type="component" value="Chromosome"/>
</dbReference>
<dbReference type="EMBL" id="CP095061">
    <property type="protein sequence ID" value="UOQ66303.1"/>
    <property type="molecule type" value="Genomic_DNA"/>
</dbReference>
<sequence length="248" mass="27777">MHIVYPSLPYEPQTIDPMWEAEFQWARNSGIEVALFDTETGKLFPRQSSMGPALYRGWMLTESEYEALEQLTPLHINKVQYLSSHQATGWYNQIAAYTFASAFQLASAQPDFAGGQRYFVKGVVKSFGADSVVASGAQYKQLLEKHQVAADEVLFVREFAELKPESERRFFVVAGAAYGAEQKELPAELHPVLALLAPRLFYSLDVVQLSSGRYRVVEVGDGQVSDLKEWDVTDFGETVLKKLAVVNP</sequence>
<evidence type="ECO:0000313" key="3">
    <source>
        <dbReference type="Proteomes" id="UP000830401"/>
    </source>
</evidence>
<proteinExistence type="predicted"/>
<gene>
    <name evidence="2" type="ORF">MUN86_22930</name>
</gene>
<evidence type="ECO:0000259" key="1">
    <source>
        <dbReference type="Pfam" id="PF14243"/>
    </source>
</evidence>